<dbReference type="SUPFAM" id="SSF54001">
    <property type="entry name" value="Cysteine proteinases"/>
    <property type="match status" value="1"/>
</dbReference>
<keyword evidence="4" id="KW-0788">Thiol protease</keyword>
<dbReference type="Pfam" id="PF01471">
    <property type="entry name" value="PG_binding_1"/>
    <property type="match status" value="4"/>
</dbReference>
<feature type="domain" description="NlpC/P60" evidence="6">
    <location>
        <begin position="413"/>
        <end position="532"/>
    </location>
</feature>
<dbReference type="PANTHER" id="PTHR47053">
    <property type="entry name" value="MUREIN DD-ENDOPEPTIDASE MEPH-RELATED"/>
    <property type="match status" value="1"/>
</dbReference>
<dbReference type="Proteomes" id="UP000242310">
    <property type="component" value="Unassembled WGS sequence"/>
</dbReference>
<dbReference type="InterPro" id="IPR036366">
    <property type="entry name" value="PGBDSf"/>
</dbReference>
<comment type="caution">
    <text evidence="7">The sequence shown here is derived from an EMBL/GenBank/DDBJ whole genome shotgun (WGS) entry which is preliminary data.</text>
</comment>
<dbReference type="GO" id="GO:0008234">
    <property type="term" value="F:cysteine-type peptidase activity"/>
    <property type="evidence" value="ECO:0007669"/>
    <property type="project" value="UniProtKB-KW"/>
</dbReference>
<comment type="similarity">
    <text evidence="1">Belongs to the peptidase C40 family.</text>
</comment>
<evidence type="ECO:0000256" key="3">
    <source>
        <dbReference type="ARBA" id="ARBA00022801"/>
    </source>
</evidence>
<evidence type="ECO:0000259" key="6">
    <source>
        <dbReference type="PROSITE" id="PS51935"/>
    </source>
</evidence>
<sequence>MTTAERTTLRITTAGAAAAAAFAATPALADAAFENQVLTEGTESSDVETLQHHLKDEGYFTYHTATGYYGTITTRAVREFQRDHNLTVDGIAGPETLGTLLTAQDDDSAIEAAAETAANTEVSLTESTRVLRAGDDGRKVKQLQNELQDTGHFSGEPDGYYGRGTSRAVRAFQTEHNLTVDGIAGPETYAALRTVRQADGIVVETSEPETSARSLRSGTFETIEDLAGAMLSPNDGGASRTLSPGDRGNAVSLIQQQLKSEGYYNFEITGIYGPVTETAVRDFQASRGLETHGRVGEAVLSALKTPDAPDEAEETNEDVLFAADTLLTTGTQNGNVTLLQEHLHNLGHLGMEPTGFYGSVTAGAVERFQREHNLTADGIAGPNTLAALSEVINGEVPEDTTSEPEPSPSAGTGADMTNLVANAAEHIGTPYEWGGNGPDTFDCSGFLVHIFQDIGIELPRTVAAIYDAGTAVDEPSVGDIVFFETYAPGPSHAGVYIGGGEFVHAGSSSGVTTNSMDNSYWSERYIGVKTYAGA</sequence>
<dbReference type="AlphaFoldDB" id="A0A2P8HHS5"/>
<accession>A0A2P8HHS5</accession>
<evidence type="ECO:0000256" key="1">
    <source>
        <dbReference type="ARBA" id="ARBA00007074"/>
    </source>
</evidence>
<proteinExistence type="inferred from homology"/>
<dbReference type="SUPFAM" id="SSF47090">
    <property type="entry name" value="PGBD-like"/>
    <property type="match status" value="4"/>
</dbReference>
<keyword evidence="8" id="KW-1185">Reference proteome</keyword>
<gene>
    <name evidence="7" type="ORF">B0H94_1066</name>
</gene>
<feature type="signal peptide" evidence="5">
    <location>
        <begin position="1"/>
        <end position="29"/>
    </location>
</feature>
<dbReference type="Pfam" id="PF00877">
    <property type="entry name" value="NLPC_P60"/>
    <property type="match status" value="1"/>
</dbReference>
<dbReference type="InterPro" id="IPR000064">
    <property type="entry name" value="NLP_P60_dom"/>
</dbReference>
<keyword evidence="5" id="KW-0732">Signal</keyword>
<evidence type="ECO:0000313" key="8">
    <source>
        <dbReference type="Proteomes" id="UP000242310"/>
    </source>
</evidence>
<dbReference type="InterPro" id="IPR051202">
    <property type="entry name" value="Peptidase_C40"/>
</dbReference>
<name>A0A2P8HHS5_9BACI</name>
<evidence type="ECO:0000256" key="2">
    <source>
        <dbReference type="ARBA" id="ARBA00022670"/>
    </source>
</evidence>
<dbReference type="PROSITE" id="PS51935">
    <property type="entry name" value="NLPC_P60"/>
    <property type="match status" value="1"/>
</dbReference>
<dbReference type="EMBL" id="PYAV01000006">
    <property type="protein sequence ID" value="PSL45751.1"/>
    <property type="molecule type" value="Genomic_DNA"/>
</dbReference>
<keyword evidence="3" id="KW-0378">Hydrolase</keyword>
<protein>
    <submittedName>
        <fullName evidence="7">Putative peptidoglycan binding protein</fullName>
    </submittedName>
</protein>
<dbReference type="InterPro" id="IPR002477">
    <property type="entry name" value="Peptidoglycan-bd-like"/>
</dbReference>
<evidence type="ECO:0000256" key="5">
    <source>
        <dbReference type="SAM" id="SignalP"/>
    </source>
</evidence>
<dbReference type="RefSeq" id="WP_181315293.1">
    <property type="nucleotide sequence ID" value="NZ_PYAV01000006.1"/>
</dbReference>
<dbReference type="InterPro" id="IPR036365">
    <property type="entry name" value="PGBD-like_sf"/>
</dbReference>
<dbReference type="GO" id="GO:0006508">
    <property type="term" value="P:proteolysis"/>
    <property type="evidence" value="ECO:0007669"/>
    <property type="project" value="UniProtKB-KW"/>
</dbReference>
<dbReference type="InterPro" id="IPR038765">
    <property type="entry name" value="Papain-like_cys_pep_sf"/>
</dbReference>
<dbReference type="Gene3D" id="1.10.101.10">
    <property type="entry name" value="PGBD-like superfamily/PGBD"/>
    <property type="match status" value="4"/>
</dbReference>
<organism evidence="7 8">
    <name type="scientific">Salsuginibacillus halophilus</name>
    <dbReference type="NCBI Taxonomy" id="517424"/>
    <lineage>
        <taxon>Bacteria</taxon>
        <taxon>Bacillati</taxon>
        <taxon>Bacillota</taxon>
        <taxon>Bacilli</taxon>
        <taxon>Bacillales</taxon>
        <taxon>Bacillaceae</taxon>
        <taxon>Salsuginibacillus</taxon>
    </lineage>
</organism>
<evidence type="ECO:0000256" key="4">
    <source>
        <dbReference type="ARBA" id="ARBA00022807"/>
    </source>
</evidence>
<feature type="chain" id="PRO_5015150296" evidence="5">
    <location>
        <begin position="30"/>
        <end position="534"/>
    </location>
</feature>
<evidence type="ECO:0000313" key="7">
    <source>
        <dbReference type="EMBL" id="PSL45751.1"/>
    </source>
</evidence>
<reference evidence="7 8" key="1">
    <citation type="submission" date="2018-03" db="EMBL/GenBank/DDBJ databases">
        <title>Genomic Encyclopedia of Type Strains, Phase III (KMG-III): the genomes of soil and plant-associated and newly described type strains.</title>
        <authorList>
            <person name="Whitman W."/>
        </authorList>
    </citation>
    <scope>NUCLEOTIDE SEQUENCE [LARGE SCALE GENOMIC DNA]</scope>
    <source>
        <strain evidence="7 8">CGMCC 1.07653</strain>
    </source>
</reference>
<dbReference type="Gene3D" id="3.90.1720.10">
    <property type="entry name" value="endopeptidase domain like (from Nostoc punctiforme)"/>
    <property type="match status" value="1"/>
</dbReference>
<keyword evidence="2" id="KW-0645">Protease</keyword>
<dbReference type="PANTHER" id="PTHR47053:SF1">
    <property type="entry name" value="MUREIN DD-ENDOPEPTIDASE MEPH-RELATED"/>
    <property type="match status" value="1"/>
</dbReference>